<organism evidence="1 2">
    <name type="scientific">Paenibacillus curdlanolyticus YK9</name>
    <dbReference type="NCBI Taxonomy" id="717606"/>
    <lineage>
        <taxon>Bacteria</taxon>
        <taxon>Bacillati</taxon>
        <taxon>Bacillota</taxon>
        <taxon>Bacilli</taxon>
        <taxon>Bacillales</taxon>
        <taxon>Paenibacillaceae</taxon>
        <taxon>Paenibacillus</taxon>
    </lineage>
</organism>
<dbReference type="InterPro" id="IPR003772">
    <property type="entry name" value="YceD"/>
</dbReference>
<dbReference type="Pfam" id="PF02620">
    <property type="entry name" value="YceD"/>
    <property type="match status" value="1"/>
</dbReference>
<dbReference type="EMBL" id="AEDD01000001">
    <property type="protein sequence ID" value="EFM13017.1"/>
    <property type="molecule type" value="Genomic_DNA"/>
</dbReference>
<dbReference type="STRING" id="717606.PaecuDRAFT_0528"/>
<dbReference type="OrthoDB" id="9790372at2"/>
<dbReference type="PANTHER" id="PTHR34374">
    <property type="entry name" value="LARGE RIBOSOMAL RNA SUBUNIT ACCUMULATION PROTEIN YCED HOMOLOG 1, CHLOROPLASTIC"/>
    <property type="match status" value="1"/>
</dbReference>
<evidence type="ECO:0000313" key="1">
    <source>
        <dbReference type="EMBL" id="EFM13017.1"/>
    </source>
</evidence>
<evidence type="ECO:0000313" key="2">
    <source>
        <dbReference type="Proteomes" id="UP000005387"/>
    </source>
</evidence>
<dbReference type="eggNOG" id="COG1399">
    <property type="taxonomic scope" value="Bacteria"/>
</dbReference>
<protein>
    <recommendedName>
        <fullName evidence="3">Metal-binding protein</fullName>
    </recommendedName>
</protein>
<sequence length="173" mass="19164">MQFRIQEALTKGTLAPIRETLDLSNLLKGRKDVLSAEPVQVELNVSAEEGIIHVDGRLESGLEMACSRCLNAAAVKVDVPFHEQFKQVTVLSPDDEESDEDIIEVVGDTIDLKPYVEDLWLLELPFVPMCTSDCKGLCSECGQNLNERECGCSRGKVDPRLAALKDLFIDDNK</sequence>
<gene>
    <name evidence="1" type="ORF">PaecuDRAFT_0528</name>
</gene>
<reference evidence="1 2" key="1">
    <citation type="submission" date="2010-07" db="EMBL/GenBank/DDBJ databases">
        <title>The draft genome of Paenibacillus curdlanolyticus YK9.</title>
        <authorList>
            <consortium name="US DOE Joint Genome Institute (JGI-PGF)"/>
            <person name="Lucas S."/>
            <person name="Copeland A."/>
            <person name="Lapidus A."/>
            <person name="Cheng J.-F."/>
            <person name="Bruce D."/>
            <person name="Goodwin L."/>
            <person name="Pitluck S."/>
            <person name="Land M.L."/>
            <person name="Hauser L."/>
            <person name="Chang Y.-J."/>
            <person name="Jeffries C."/>
            <person name="Anderson I.J."/>
            <person name="Johnson E."/>
            <person name="Loganathan U."/>
            <person name="Mulhopadhyay B."/>
            <person name="Kyrpides N."/>
            <person name="Woyke T.J."/>
        </authorList>
    </citation>
    <scope>NUCLEOTIDE SEQUENCE [LARGE SCALE GENOMIC DNA]</scope>
    <source>
        <strain evidence="1 2">YK9</strain>
    </source>
</reference>
<dbReference type="Proteomes" id="UP000005387">
    <property type="component" value="Unassembled WGS sequence"/>
</dbReference>
<keyword evidence="2" id="KW-1185">Reference proteome</keyword>
<proteinExistence type="predicted"/>
<accession>E0I403</accession>
<dbReference type="AlphaFoldDB" id="E0I403"/>
<dbReference type="RefSeq" id="WP_006036545.1">
    <property type="nucleotide sequence ID" value="NZ_AEDD01000001.1"/>
</dbReference>
<name>E0I403_9BACL</name>
<dbReference type="PANTHER" id="PTHR34374:SF1">
    <property type="entry name" value="LARGE RIBOSOMAL RNA SUBUNIT ACCUMULATION PROTEIN YCED HOMOLOG 1, CHLOROPLASTIC"/>
    <property type="match status" value="1"/>
</dbReference>
<evidence type="ECO:0008006" key="3">
    <source>
        <dbReference type="Google" id="ProtNLM"/>
    </source>
</evidence>